<feature type="transmembrane region" description="Helical" evidence="8">
    <location>
        <begin position="214"/>
        <end position="235"/>
    </location>
</feature>
<dbReference type="PANTHER" id="PTHR43029:SF10">
    <property type="entry name" value="AMMONIUM TRANSPORTER MEP2"/>
    <property type="match status" value="1"/>
</dbReference>
<evidence type="ECO:0000256" key="1">
    <source>
        <dbReference type="ARBA" id="ARBA00004141"/>
    </source>
</evidence>
<keyword evidence="9" id="KW-0732">Signal</keyword>
<dbReference type="InterPro" id="IPR001905">
    <property type="entry name" value="Ammonium_transpt"/>
</dbReference>
<accession>A0A437MXA7</accession>
<dbReference type="Proteomes" id="UP000282837">
    <property type="component" value="Unassembled WGS sequence"/>
</dbReference>
<feature type="transmembrane region" description="Helical" evidence="8">
    <location>
        <begin position="303"/>
        <end position="322"/>
    </location>
</feature>
<feature type="transmembrane region" description="Helical" evidence="8">
    <location>
        <begin position="241"/>
        <end position="267"/>
    </location>
</feature>
<organism evidence="11 12">
    <name type="scientific">Novosphingobium umbonatum</name>
    <dbReference type="NCBI Taxonomy" id="1908524"/>
    <lineage>
        <taxon>Bacteria</taxon>
        <taxon>Pseudomonadati</taxon>
        <taxon>Pseudomonadota</taxon>
        <taxon>Alphaproteobacteria</taxon>
        <taxon>Sphingomonadales</taxon>
        <taxon>Sphingomonadaceae</taxon>
        <taxon>Novosphingobium</taxon>
    </lineage>
</organism>
<reference evidence="11 12" key="1">
    <citation type="submission" date="2019-01" db="EMBL/GenBank/DDBJ databases">
        <authorList>
            <person name="Chen W.-M."/>
        </authorList>
    </citation>
    <scope>NUCLEOTIDE SEQUENCE [LARGE SCALE GENOMIC DNA]</scope>
    <source>
        <strain evidence="11 12">FSY-9</strain>
    </source>
</reference>
<dbReference type="PANTHER" id="PTHR43029">
    <property type="entry name" value="AMMONIUM TRANSPORTER MEP2"/>
    <property type="match status" value="1"/>
</dbReference>
<dbReference type="OrthoDB" id="9814202at2"/>
<keyword evidence="6 8" id="KW-0472">Membrane</keyword>
<keyword evidence="3 8" id="KW-0813">Transport</keyword>
<evidence type="ECO:0000313" key="12">
    <source>
        <dbReference type="Proteomes" id="UP000282837"/>
    </source>
</evidence>
<feature type="transmembrane region" description="Helical" evidence="8">
    <location>
        <begin position="146"/>
        <end position="167"/>
    </location>
</feature>
<evidence type="ECO:0000259" key="10">
    <source>
        <dbReference type="Pfam" id="PF00909"/>
    </source>
</evidence>
<name>A0A437MXA7_9SPHN</name>
<keyword evidence="5 8" id="KW-1133">Transmembrane helix</keyword>
<evidence type="ECO:0000256" key="8">
    <source>
        <dbReference type="RuleBase" id="RU362002"/>
    </source>
</evidence>
<evidence type="ECO:0000256" key="7">
    <source>
        <dbReference type="ARBA" id="ARBA00023177"/>
    </source>
</evidence>
<evidence type="ECO:0000256" key="2">
    <source>
        <dbReference type="ARBA" id="ARBA00005887"/>
    </source>
</evidence>
<dbReference type="PROSITE" id="PS01219">
    <property type="entry name" value="AMMONIUM_TRANSP"/>
    <property type="match status" value="1"/>
</dbReference>
<protein>
    <recommendedName>
        <fullName evidence="8">Ammonium transporter</fullName>
    </recommendedName>
</protein>
<comment type="caution">
    <text evidence="11">The sequence shown here is derived from an EMBL/GenBank/DDBJ whole genome shotgun (WGS) entry which is preliminary data.</text>
</comment>
<feature type="domain" description="Ammonium transporter AmtB-like" evidence="10">
    <location>
        <begin position="29"/>
        <end position="423"/>
    </location>
</feature>
<feature type="transmembrane region" description="Helical" evidence="8">
    <location>
        <begin position="334"/>
        <end position="354"/>
    </location>
</feature>
<feature type="transmembrane region" description="Helical" evidence="8">
    <location>
        <begin position="179"/>
        <end position="202"/>
    </location>
</feature>
<dbReference type="EMBL" id="SACO01000024">
    <property type="protein sequence ID" value="RVU02246.1"/>
    <property type="molecule type" value="Genomic_DNA"/>
</dbReference>
<evidence type="ECO:0000256" key="5">
    <source>
        <dbReference type="ARBA" id="ARBA00022989"/>
    </source>
</evidence>
<dbReference type="GO" id="GO:0005886">
    <property type="term" value="C:plasma membrane"/>
    <property type="evidence" value="ECO:0007669"/>
    <property type="project" value="UniProtKB-SubCell"/>
</dbReference>
<dbReference type="InterPro" id="IPR024041">
    <property type="entry name" value="NH4_transpt_AmtB-like_dom"/>
</dbReference>
<feature type="transmembrane region" description="Helical" evidence="8">
    <location>
        <begin position="59"/>
        <end position="80"/>
    </location>
</feature>
<keyword evidence="12" id="KW-1185">Reference proteome</keyword>
<evidence type="ECO:0000256" key="9">
    <source>
        <dbReference type="SAM" id="SignalP"/>
    </source>
</evidence>
<feature type="chain" id="PRO_5019490300" description="Ammonium transporter" evidence="9">
    <location>
        <begin position="22"/>
        <end position="427"/>
    </location>
</feature>
<feature type="signal peptide" evidence="9">
    <location>
        <begin position="1"/>
        <end position="21"/>
    </location>
</feature>
<feature type="transmembrane region" description="Helical" evidence="8">
    <location>
        <begin position="374"/>
        <end position="397"/>
    </location>
</feature>
<feature type="transmembrane region" description="Helical" evidence="8">
    <location>
        <begin position="31"/>
        <end position="52"/>
    </location>
</feature>
<dbReference type="InterPro" id="IPR029020">
    <property type="entry name" value="Ammonium/urea_transptr"/>
</dbReference>
<dbReference type="GO" id="GO:0008519">
    <property type="term" value="F:ammonium channel activity"/>
    <property type="evidence" value="ECO:0007669"/>
    <property type="project" value="InterPro"/>
</dbReference>
<dbReference type="AlphaFoldDB" id="A0A437MXA7"/>
<evidence type="ECO:0000256" key="6">
    <source>
        <dbReference type="ARBA" id="ARBA00023136"/>
    </source>
</evidence>
<evidence type="ECO:0000256" key="3">
    <source>
        <dbReference type="ARBA" id="ARBA00022448"/>
    </source>
</evidence>
<proteinExistence type="inferred from homology"/>
<evidence type="ECO:0000256" key="4">
    <source>
        <dbReference type="ARBA" id="ARBA00022692"/>
    </source>
</evidence>
<comment type="subcellular location">
    <subcellularLocation>
        <location evidence="8">Cell membrane</location>
        <topology evidence="8">Multi-pass membrane protein</topology>
    </subcellularLocation>
    <subcellularLocation>
        <location evidence="1">Membrane</location>
        <topology evidence="1">Multi-pass membrane protein</topology>
    </subcellularLocation>
</comment>
<dbReference type="NCBIfam" id="TIGR00836">
    <property type="entry name" value="amt"/>
    <property type="match status" value="1"/>
</dbReference>
<feature type="transmembrane region" description="Helical" evidence="8">
    <location>
        <begin position="279"/>
        <end position="297"/>
    </location>
</feature>
<dbReference type="Gene3D" id="1.10.3430.10">
    <property type="entry name" value="Ammonium transporter AmtB like domains"/>
    <property type="match status" value="1"/>
</dbReference>
<dbReference type="Pfam" id="PF00909">
    <property type="entry name" value="Ammonium_transp"/>
    <property type="match status" value="1"/>
</dbReference>
<sequence>MAAASAALLSPAAAFAQTAPAAPNGADTVWILVSSALVLLMCLPGLSLFYGGLVRAKNFLAVMVQVGAIAAAASLLWVLVGYGLAFGPVTHGWIGQLSGAGLGTLATVRSGTSLPENAFALFQLCFAAITPALMAGAWVDRARFGFVVAFCALWGLLVYAPAAHWIWGGGWMASQFGTLDFAGGIVVHTTAGVSALVVAWLVGPRTGFNKTLMLPHSPALTMLGAGLLWVGWFGFNGGSALAGNAAAASAILNTHTAACAAALVWIAIEAHHVGKPTSVGFATGAVAGLATVTPAAGMIAPSMAALFGLVAAFVCYGMIQLVKQRWRIDDSLDVFAVHGVGGMIGSLGLALAMHPTLGGTGYATGMTLAKQLHAQVLSVGVTALWSAAVTWVLAVVLGKILPMRVSEDDEREGLDITAHGERAWEMD</sequence>
<gene>
    <name evidence="11" type="ORF">EOE18_17655</name>
</gene>
<dbReference type="InterPro" id="IPR018047">
    <property type="entry name" value="Ammonium_transpt_CS"/>
</dbReference>
<dbReference type="SUPFAM" id="SSF111352">
    <property type="entry name" value="Ammonium transporter"/>
    <property type="match status" value="1"/>
</dbReference>
<feature type="transmembrane region" description="Helical" evidence="8">
    <location>
        <begin position="118"/>
        <end position="139"/>
    </location>
</feature>
<comment type="similarity">
    <text evidence="2 8">Belongs to the ammonia transporter channel (TC 1.A.11.2) family.</text>
</comment>
<keyword evidence="7 8" id="KW-0924">Ammonia transport</keyword>
<keyword evidence="4 8" id="KW-0812">Transmembrane</keyword>
<evidence type="ECO:0000313" key="11">
    <source>
        <dbReference type="EMBL" id="RVU02246.1"/>
    </source>
</evidence>